<dbReference type="Proteomes" id="UP000619355">
    <property type="component" value="Unassembled WGS sequence"/>
</dbReference>
<dbReference type="PROSITE" id="PS50995">
    <property type="entry name" value="HTH_MARR_2"/>
    <property type="match status" value="1"/>
</dbReference>
<feature type="domain" description="HTH marR-type" evidence="2">
    <location>
        <begin position="51"/>
        <end position="187"/>
    </location>
</feature>
<dbReference type="PANTHER" id="PTHR33164">
    <property type="entry name" value="TRANSCRIPTIONAL REGULATOR, MARR FAMILY"/>
    <property type="match status" value="1"/>
</dbReference>
<dbReference type="SUPFAM" id="SSF46785">
    <property type="entry name" value="Winged helix' DNA-binding domain"/>
    <property type="match status" value="1"/>
</dbReference>
<evidence type="ECO:0000256" key="1">
    <source>
        <dbReference type="SAM" id="MobiDB-lite"/>
    </source>
</evidence>
<comment type="caution">
    <text evidence="3">The sequence shown here is derived from an EMBL/GenBank/DDBJ whole genome shotgun (WGS) entry which is preliminary data.</text>
</comment>
<organism evidence="3 4">
    <name type="scientific">Streptomyces capoamus</name>
    <dbReference type="NCBI Taxonomy" id="68183"/>
    <lineage>
        <taxon>Bacteria</taxon>
        <taxon>Bacillati</taxon>
        <taxon>Actinomycetota</taxon>
        <taxon>Actinomycetes</taxon>
        <taxon>Kitasatosporales</taxon>
        <taxon>Streptomycetaceae</taxon>
        <taxon>Streptomyces</taxon>
    </lineage>
</organism>
<dbReference type="InterPro" id="IPR036388">
    <property type="entry name" value="WH-like_DNA-bd_sf"/>
</dbReference>
<reference evidence="4" key="1">
    <citation type="journal article" date="2019" name="Int. J. Syst. Evol. Microbiol.">
        <title>The Global Catalogue of Microorganisms (GCM) 10K type strain sequencing project: providing services to taxonomists for standard genome sequencing and annotation.</title>
        <authorList>
            <consortium name="The Broad Institute Genomics Platform"/>
            <consortium name="The Broad Institute Genome Sequencing Center for Infectious Disease"/>
            <person name="Wu L."/>
            <person name="Ma J."/>
        </authorList>
    </citation>
    <scope>NUCLEOTIDE SEQUENCE [LARGE SCALE GENOMIC DNA]</scope>
    <source>
        <strain evidence="4">JCM 4253</strain>
    </source>
</reference>
<evidence type="ECO:0000313" key="3">
    <source>
        <dbReference type="EMBL" id="GHG40801.1"/>
    </source>
</evidence>
<accession>A0A919EVZ5</accession>
<dbReference type="Pfam" id="PF12802">
    <property type="entry name" value="MarR_2"/>
    <property type="match status" value="1"/>
</dbReference>
<name>A0A919EVZ5_9ACTN</name>
<gene>
    <name evidence="3" type="ORF">GCM10018980_15340</name>
</gene>
<keyword evidence="4" id="KW-1185">Reference proteome</keyword>
<dbReference type="EMBL" id="BNBF01000003">
    <property type="protein sequence ID" value="GHG40801.1"/>
    <property type="molecule type" value="Genomic_DNA"/>
</dbReference>
<feature type="compositionally biased region" description="Low complexity" evidence="1">
    <location>
        <begin position="17"/>
        <end position="45"/>
    </location>
</feature>
<proteinExistence type="predicted"/>
<dbReference type="InterPro" id="IPR036390">
    <property type="entry name" value="WH_DNA-bd_sf"/>
</dbReference>
<evidence type="ECO:0000259" key="2">
    <source>
        <dbReference type="PROSITE" id="PS50995"/>
    </source>
</evidence>
<sequence length="204" mass="21628">MNTESSGGRRARRRTTVDTGTGPADPSPADDASPAGASAASGSTDELPVFQGDLAAFAVQLRRMHGEVGRVIQQYAARRSLHATDVQALAAILDAPEPMTPTRLRAQLGLTSGAVTACIDRLERAGQLRRVREGTDRRVVHLHYAAEARAAARTHFRPLADALRRAGADFDEHELGVALRFLTTLNDALAEVSGDQVSGGPSAR</sequence>
<dbReference type="Gene3D" id="1.10.10.10">
    <property type="entry name" value="Winged helix-like DNA-binding domain superfamily/Winged helix DNA-binding domain"/>
    <property type="match status" value="1"/>
</dbReference>
<dbReference type="InterPro" id="IPR000835">
    <property type="entry name" value="HTH_MarR-typ"/>
</dbReference>
<protein>
    <recommendedName>
        <fullName evidence="2">HTH marR-type domain-containing protein</fullName>
    </recommendedName>
</protein>
<feature type="region of interest" description="Disordered" evidence="1">
    <location>
        <begin position="1"/>
        <end position="45"/>
    </location>
</feature>
<dbReference type="GO" id="GO:0006950">
    <property type="term" value="P:response to stress"/>
    <property type="evidence" value="ECO:0007669"/>
    <property type="project" value="TreeGrafter"/>
</dbReference>
<dbReference type="SMART" id="SM00347">
    <property type="entry name" value="HTH_MARR"/>
    <property type="match status" value="1"/>
</dbReference>
<dbReference type="AlphaFoldDB" id="A0A919EVZ5"/>
<dbReference type="GO" id="GO:0003700">
    <property type="term" value="F:DNA-binding transcription factor activity"/>
    <property type="evidence" value="ECO:0007669"/>
    <property type="project" value="InterPro"/>
</dbReference>
<evidence type="ECO:0000313" key="4">
    <source>
        <dbReference type="Proteomes" id="UP000619355"/>
    </source>
</evidence>
<dbReference type="InterPro" id="IPR039422">
    <property type="entry name" value="MarR/SlyA-like"/>
</dbReference>
<dbReference type="PANTHER" id="PTHR33164:SF106">
    <property type="entry name" value="TRANSCRIPTIONAL REGULATORY PROTEIN"/>
    <property type="match status" value="1"/>
</dbReference>
<dbReference type="RefSeq" id="WP_229899250.1">
    <property type="nucleotide sequence ID" value="NZ_BNBF01000003.1"/>
</dbReference>